<dbReference type="InterPro" id="IPR018062">
    <property type="entry name" value="HTH_AraC-typ_CS"/>
</dbReference>
<dbReference type="InterPro" id="IPR009057">
    <property type="entry name" value="Homeodomain-like_sf"/>
</dbReference>
<dbReference type="Pfam" id="PF12833">
    <property type="entry name" value="HTH_18"/>
    <property type="match status" value="1"/>
</dbReference>
<dbReference type="RefSeq" id="WP_211973461.1">
    <property type="nucleotide sequence ID" value="NZ_CBFHAM010000079.1"/>
</dbReference>
<dbReference type="SMART" id="SM00342">
    <property type="entry name" value="HTH_ARAC"/>
    <property type="match status" value="1"/>
</dbReference>
<evidence type="ECO:0000256" key="2">
    <source>
        <dbReference type="ARBA" id="ARBA00023125"/>
    </source>
</evidence>
<dbReference type="InterPro" id="IPR020449">
    <property type="entry name" value="Tscrpt_reg_AraC-type_HTH"/>
</dbReference>
<reference evidence="5 6" key="1">
    <citation type="submission" date="2021-04" db="EMBL/GenBank/DDBJ databases">
        <title>Chitinophaga sp. nov., isolated from the rhizosphere soil.</title>
        <authorList>
            <person name="He S."/>
        </authorList>
    </citation>
    <scope>NUCLEOTIDE SEQUENCE [LARGE SCALE GENOMIC DNA]</scope>
    <source>
        <strain evidence="5 6">2R12</strain>
    </source>
</reference>
<dbReference type="SUPFAM" id="SSF46689">
    <property type="entry name" value="Homeodomain-like"/>
    <property type="match status" value="2"/>
</dbReference>
<evidence type="ECO:0000313" key="5">
    <source>
        <dbReference type="EMBL" id="MBS0028363.1"/>
    </source>
</evidence>
<evidence type="ECO:0000313" key="6">
    <source>
        <dbReference type="Proteomes" id="UP000676386"/>
    </source>
</evidence>
<dbReference type="PROSITE" id="PS00041">
    <property type="entry name" value="HTH_ARAC_FAMILY_1"/>
    <property type="match status" value="1"/>
</dbReference>
<feature type="domain" description="HTH araC/xylS-type" evidence="4">
    <location>
        <begin position="169"/>
        <end position="267"/>
    </location>
</feature>
<organism evidence="5 6">
    <name type="scientific">Chitinophaga hostae</name>
    <dbReference type="NCBI Taxonomy" id="2831022"/>
    <lineage>
        <taxon>Bacteria</taxon>
        <taxon>Pseudomonadati</taxon>
        <taxon>Bacteroidota</taxon>
        <taxon>Chitinophagia</taxon>
        <taxon>Chitinophagales</taxon>
        <taxon>Chitinophagaceae</taxon>
        <taxon>Chitinophaga</taxon>
    </lineage>
</organism>
<comment type="caution">
    <text evidence="5">The sequence shown here is derived from an EMBL/GenBank/DDBJ whole genome shotgun (WGS) entry which is preliminary data.</text>
</comment>
<dbReference type="Proteomes" id="UP000676386">
    <property type="component" value="Unassembled WGS sequence"/>
</dbReference>
<dbReference type="PANTHER" id="PTHR43280">
    <property type="entry name" value="ARAC-FAMILY TRANSCRIPTIONAL REGULATOR"/>
    <property type="match status" value="1"/>
</dbReference>
<keyword evidence="6" id="KW-1185">Reference proteome</keyword>
<dbReference type="PROSITE" id="PS01124">
    <property type="entry name" value="HTH_ARAC_FAMILY_2"/>
    <property type="match status" value="1"/>
</dbReference>
<evidence type="ECO:0000256" key="1">
    <source>
        <dbReference type="ARBA" id="ARBA00023015"/>
    </source>
</evidence>
<dbReference type="PANTHER" id="PTHR43280:SF2">
    <property type="entry name" value="HTH-TYPE TRANSCRIPTIONAL REGULATOR EXSA"/>
    <property type="match status" value="1"/>
</dbReference>
<evidence type="ECO:0000256" key="3">
    <source>
        <dbReference type="ARBA" id="ARBA00023163"/>
    </source>
</evidence>
<dbReference type="EMBL" id="JAGTXB010000005">
    <property type="protein sequence ID" value="MBS0028363.1"/>
    <property type="molecule type" value="Genomic_DNA"/>
</dbReference>
<proteinExistence type="predicted"/>
<evidence type="ECO:0000259" key="4">
    <source>
        <dbReference type="PROSITE" id="PS01124"/>
    </source>
</evidence>
<dbReference type="PRINTS" id="PR00032">
    <property type="entry name" value="HTHARAC"/>
</dbReference>
<gene>
    <name evidence="5" type="ORF">KE626_13675</name>
</gene>
<sequence>MTHHPIPFEKGTYVGTKVKERVFDAVFTSETAFAANMSSEWHYHLHPHFSHILAGGSKEIRKGGADRQFAGAGLYYHPGIPHQNVDYQEGTRIFNIELREDFFKSHGLPEPPADLMFGQSGQLNTGGLLRIMKEHYLNDRDSGIAVAQLCTALLQPGDDTFRWFPEWVTKIKTILYDSWNSPLSLPLLAAELGLHPVTISKYFSKYFGCSAGEYLRKIKVEKAISLIRTDRHSLTAIAYECGFTDQAHFTKTFQRLTGLLPLQYRKI</sequence>
<dbReference type="Gene3D" id="1.10.10.60">
    <property type="entry name" value="Homeodomain-like"/>
    <property type="match status" value="2"/>
</dbReference>
<accession>A0ABS5IZV3</accession>
<keyword evidence="3" id="KW-0804">Transcription</keyword>
<protein>
    <submittedName>
        <fullName evidence="5">Helix-turn-helix transcriptional regulator</fullName>
    </submittedName>
</protein>
<keyword evidence="2" id="KW-0238">DNA-binding</keyword>
<dbReference type="InterPro" id="IPR018060">
    <property type="entry name" value="HTH_AraC"/>
</dbReference>
<name>A0ABS5IZV3_9BACT</name>
<keyword evidence="1" id="KW-0805">Transcription regulation</keyword>